<reference evidence="1 2" key="1">
    <citation type="submission" date="2024-05" db="EMBL/GenBank/DDBJ databases">
        <title>The nuclear and mitochondrial genome assemblies of Tetragonisca angustula (Apidae: Meliponini), a tiny yet remarkable pollinator in the Neotropics.</title>
        <authorList>
            <person name="Ferrari R."/>
            <person name="Ricardo P.C."/>
            <person name="Dias F.C."/>
            <person name="Araujo N.S."/>
            <person name="Soares D.O."/>
            <person name="Zhou Q.-S."/>
            <person name="Zhu C.-D."/>
            <person name="Coutinho L."/>
            <person name="Airas M.C."/>
            <person name="Batista T.M."/>
        </authorList>
    </citation>
    <scope>NUCLEOTIDE SEQUENCE [LARGE SCALE GENOMIC DNA]</scope>
    <source>
        <strain evidence="1">ASF017062</strain>
        <tissue evidence="1">Abdomen</tissue>
    </source>
</reference>
<keyword evidence="2" id="KW-1185">Reference proteome</keyword>
<proteinExistence type="predicted"/>
<comment type="caution">
    <text evidence="1">The sequence shown here is derived from an EMBL/GenBank/DDBJ whole genome shotgun (WGS) entry which is preliminary data.</text>
</comment>
<dbReference type="AlphaFoldDB" id="A0AAW0ZBG0"/>
<gene>
    <name evidence="1" type="ORF">QLX08_010610</name>
</gene>
<accession>A0AAW0ZBG0</accession>
<dbReference type="EMBL" id="JAWNGG020000296">
    <property type="protein sequence ID" value="KAK9294917.1"/>
    <property type="molecule type" value="Genomic_DNA"/>
</dbReference>
<name>A0AAW0ZBG0_9HYME</name>
<organism evidence="1 2">
    <name type="scientific">Tetragonisca angustula</name>
    <dbReference type="NCBI Taxonomy" id="166442"/>
    <lineage>
        <taxon>Eukaryota</taxon>
        <taxon>Metazoa</taxon>
        <taxon>Ecdysozoa</taxon>
        <taxon>Arthropoda</taxon>
        <taxon>Hexapoda</taxon>
        <taxon>Insecta</taxon>
        <taxon>Pterygota</taxon>
        <taxon>Neoptera</taxon>
        <taxon>Endopterygota</taxon>
        <taxon>Hymenoptera</taxon>
        <taxon>Apocrita</taxon>
        <taxon>Aculeata</taxon>
        <taxon>Apoidea</taxon>
        <taxon>Anthophila</taxon>
        <taxon>Apidae</taxon>
        <taxon>Tetragonisca</taxon>
    </lineage>
</organism>
<sequence>MKTYPVRRGSSNPSGFNAYYADQRAANARLTQITLTMENQQVASSFQNRAIGCLNGGVASGGSVCRHKGAVARAERRVGGVQLVAAILVMYPWGSVKVLSRRERCCIQHSESSFLPEVVARATK</sequence>
<dbReference type="Proteomes" id="UP001432146">
    <property type="component" value="Unassembled WGS sequence"/>
</dbReference>
<protein>
    <submittedName>
        <fullName evidence="1">Uncharacterized protein</fullName>
    </submittedName>
</protein>
<evidence type="ECO:0000313" key="1">
    <source>
        <dbReference type="EMBL" id="KAK9294917.1"/>
    </source>
</evidence>
<evidence type="ECO:0000313" key="2">
    <source>
        <dbReference type="Proteomes" id="UP001432146"/>
    </source>
</evidence>